<evidence type="ECO:0000313" key="2">
    <source>
        <dbReference type="Proteomes" id="UP000321532"/>
    </source>
</evidence>
<name>A0A512B1H8_9BACT</name>
<organism evidence="1 2">
    <name type="scientific">Adhaeribacter aerolatus</name>
    <dbReference type="NCBI Taxonomy" id="670289"/>
    <lineage>
        <taxon>Bacteria</taxon>
        <taxon>Pseudomonadati</taxon>
        <taxon>Bacteroidota</taxon>
        <taxon>Cytophagia</taxon>
        <taxon>Cytophagales</taxon>
        <taxon>Hymenobacteraceae</taxon>
        <taxon>Adhaeribacter</taxon>
    </lineage>
</organism>
<sequence>MEASERNQTPAAVPLPKEFYSYATGEPFDTCVICNTYLLLPGTQYMIEKAIIRYPNTQVTDVAFEYAMCLPCSEKMRQSMSKESLARIESYFMAHADLTHRQELLARPGEPDPLEYISTCLLKNTAIADETEYQLIAHCDGTNMVVGLAPYMISGRAADELSELLSAQTKEVLDDFIDEHFGLPPELKALIKEKNLLLL</sequence>
<proteinExistence type="predicted"/>
<accession>A0A512B1H8</accession>
<comment type="caution">
    <text evidence="1">The sequence shown here is derived from an EMBL/GenBank/DDBJ whole genome shotgun (WGS) entry which is preliminary data.</text>
</comment>
<gene>
    <name evidence="1" type="ORF">AAE02nite_33210</name>
</gene>
<dbReference type="AlphaFoldDB" id="A0A512B1H8"/>
<keyword evidence="2" id="KW-1185">Reference proteome</keyword>
<protein>
    <submittedName>
        <fullName evidence="1">Uncharacterized protein</fullName>
    </submittedName>
</protein>
<dbReference type="EMBL" id="BJYS01000025">
    <property type="protein sequence ID" value="GEO05657.1"/>
    <property type="molecule type" value="Genomic_DNA"/>
</dbReference>
<dbReference type="OrthoDB" id="1467052at2"/>
<dbReference type="RefSeq" id="WP_146900100.1">
    <property type="nucleotide sequence ID" value="NZ_BJYS01000025.1"/>
</dbReference>
<dbReference type="Proteomes" id="UP000321532">
    <property type="component" value="Unassembled WGS sequence"/>
</dbReference>
<reference evidence="1 2" key="1">
    <citation type="submission" date="2019-07" db="EMBL/GenBank/DDBJ databases">
        <title>Whole genome shotgun sequence of Adhaeribacter aerolatus NBRC 106133.</title>
        <authorList>
            <person name="Hosoyama A."/>
            <person name="Uohara A."/>
            <person name="Ohji S."/>
            <person name="Ichikawa N."/>
        </authorList>
    </citation>
    <scope>NUCLEOTIDE SEQUENCE [LARGE SCALE GENOMIC DNA]</scope>
    <source>
        <strain evidence="1 2">NBRC 106133</strain>
    </source>
</reference>
<evidence type="ECO:0000313" key="1">
    <source>
        <dbReference type="EMBL" id="GEO05657.1"/>
    </source>
</evidence>